<sequence>MPARRPLRPAALLLALGLTGLAPAARALDIVLTDTGSTPMSAQQFAALQTAAGYWESRIGDKVTVYLSVSFSDLGANVLASTRSDKVTIDYTDLRSRLATDASSAVDASAVAHLQAGPALSFVATQGDLSTRLDNDGSANNRLLYLHSANAKALGLTTVNDAGTPDARISFANAFAGSFAYDRVDGHIPAGQTDFITVAEHEMGHALGFYSGVDDIDFCVDHAAQCGTSTGAGRFEDAPWYFPLDLFRYSAPGTLNVAVGGNPLPYFSVDGGATAIESFSSGAAHGNGAQASHFGIGSPTLMQPYVADGASYDASPADLMALDAIGWNLTTPVPEPQAWALMLAGLAALGARRRRLSA</sequence>
<feature type="signal peptide" evidence="1">
    <location>
        <begin position="1"/>
        <end position="24"/>
    </location>
</feature>
<keyword evidence="3" id="KW-0482">Metalloprotease</keyword>
<name>A0ABS8XEK9_9BURK</name>
<feature type="domain" description="Ice-binding protein C-terminal" evidence="2">
    <location>
        <begin position="332"/>
        <end position="355"/>
    </location>
</feature>
<reference evidence="3 4" key="1">
    <citation type="submission" date="2021-12" db="EMBL/GenBank/DDBJ databases">
        <title>Genome seq of p7.</title>
        <authorList>
            <person name="Seo T."/>
        </authorList>
    </citation>
    <scope>NUCLEOTIDE SEQUENCE [LARGE SCALE GENOMIC DNA]</scope>
    <source>
        <strain evidence="3 4">P7</strain>
    </source>
</reference>
<dbReference type="GO" id="GO:0008237">
    <property type="term" value="F:metallopeptidase activity"/>
    <property type="evidence" value="ECO:0007669"/>
    <property type="project" value="UniProtKB-KW"/>
</dbReference>
<dbReference type="SUPFAM" id="SSF55486">
    <property type="entry name" value="Metalloproteases ('zincins'), catalytic domain"/>
    <property type="match status" value="1"/>
</dbReference>
<dbReference type="Pfam" id="PF07589">
    <property type="entry name" value="PEP-CTERM"/>
    <property type="match status" value="1"/>
</dbReference>
<dbReference type="NCBIfam" id="NF038122">
    <property type="entry name" value="metallo_LGF"/>
    <property type="match status" value="1"/>
</dbReference>
<evidence type="ECO:0000256" key="1">
    <source>
        <dbReference type="SAM" id="SignalP"/>
    </source>
</evidence>
<proteinExistence type="predicted"/>
<keyword evidence="3" id="KW-0645">Protease</keyword>
<keyword evidence="3" id="KW-0378">Hydrolase</keyword>
<dbReference type="Proteomes" id="UP001201463">
    <property type="component" value="Unassembled WGS sequence"/>
</dbReference>
<evidence type="ECO:0000313" key="4">
    <source>
        <dbReference type="Proteomes" id="UP001201463"/>
    </source>
</evidence>
<feature type="chain" id="PRO_5046505236" evidence="1">
    <location>
        <begin position="25"/>
        <end position="358"/>
    </location>
</feature>
<gene>
    <name evidence="3" type="ORF">LXT12_08340</name>
</gene>
<dbReference type="RefSeq" id="WP_233391074.1">
    <property type="nucleotide sequence ID" value="NZ_JAJTWT010000003.1"/>
</dbReference>
<protein>
    <submittedName>
        <fullName evidence="3">NF038122 family metalloprotease</fullName>
    </submittedName>
</protein>
<keyword evidence="4" id="KW-1185">Reference proteome</keyword>
<dbReference type="EMBL" id="JAJTWT010000003">
    <property type="protein sequence ID" value="MCE4537256.1"/>
    <property type="molecule type" value="Genomic_DNA"/>
</dbReference>
<keyword evidence="1" id="KW-0732">Signal</keyword>
<dbReference type="InterPro" id="IPR013424">
    <property type="entry name" value="Ice-binding_C"/>
</dbReference>
<organism evidence="3 4">
    <name type="scientific">Pelomonas caseinilytica</name>
    <dbReference type="NCBI Taxonomy" id="2906763"/>
    <lineage>
        <taxon>Bacteria</taxon>
        <taxon>Pseudomonadati</taxon>
        <taxon>Pseudomonadota</taxon>
        <taxon>Betaproteobacteria</taxon>
        <taxon>Burkholderiales</taxon>
        <taxon>Sphaerotilaceae</taxon>
        <taxon>Roseateles</taxon>
    </lineage>
</organism>
<dbReference type="NCBIfam" id="TIGR02595">
    <property type="entry name" value="PEP_CTERM"/>
    <property type="match status" value="1"/>
</dbReference>
<evidence type="ECO:0000313" key="3">
    <source>
        <dbReference type="EMBL" id="MCE4537256.1"/>
    </source>
</evidence>
<evidence type="ECO:0000259" key="2">
    <source>
        <dbReference type="Pfam" id="PF07589"/>
    </source>
</evidence>
<comment type="caution">
    <text evidence="3">The sequence shown here is derived from an EMBL/GenBank/DDBJ whole genome shotgun (WGS) entry which is preliminary data.</text>
</comment>
<accession>A0ABS8XEK9</accession>